<protein>
    <submittedName>
        <fullName evidence="2">Uncharacterized protein</fullName>
    </submittedName>
</protein>
<organism evidence="2 3">
    <name type="scientific">Bugula neritina</name>
    <name type="common">Brown bryozoan</name>
    <name type="synonym">Sertularia neritina</name>
    <dbReference type="NCBI Taxonomy" id="10212"/>
    <lineage>
        <taxon>Eukaryota</taxon>
        <taxon>Metazoa</taxon>
        <taxon>Spiralia</taxon>
        <taxon>Lophotrochozoa</taxon>
        <taxon>Bryozoa</taxon>
        <taxon>Gymnolaemata</taxon>
        <taxon>Cheilostomatida</taxon>
        <taxon>Flustrina</taxon>
        <taxon>Buguloidea</taxon>
        <taxon>Bugulidae</taxon>
        <taxon>Bugula</taxon>
    </lineage>
</organism>
<feature type="transmembrane region" description="Helical" evidence="1">
    <location>
        <begin position="58"/>
        <end position="75"/>
    </location>
</feature>
<reference evidence="2" key="1">
    <citation type="submission" date="2020-06" db="EMBL/GenBank/DDBJ databases">
        <title>Draft genome of Bugula neritina, a colonial animal packing powerful symbionts and potential medicines.</title>
        <authorList>
            <person name="Rayko M."/>
        </authorList>
    </citation>
    <scope>NUCLEOTIDE SEQUENCE [LARGE SCALE GENOMIC DNA]</scope>
    <source>
        <strain evidence="2">Kwan_BN1</strain>
    </source>
</reference>
<gene>
    <name evidence="2" type="ORF">EB796_016901</name>
</gene>
<evidence type="ECO:0000313" key="3">
    <source>
        <dbReference type="Proteomes" id="UP000593567"/>
    </source>
</evidence>
<comment type="caution">
    <text evidence="2">The sequence shown here is derived from an EMBL/GenBank/DDBJ whole genome shotgun (WGS) entry which is preliminary data.</text>
</comment>
<keyword evidence="1" id="KW-0812">Transmembrane</keyword>
<name>A0A7J7JFG7_BUGNE</name>
<keyword evidence="1" id="KW-0472">Membrane</keyword>
<proteinExistence type="predicted"/>
<evidence type="ECO:0000256" key="1">
    <source>
        <dbReference type="SAM" id="Phobius"/>
    </source>
</evidence>
<keyword evidence="3" id="KW-1185">Reference proteome</keyword>
<keyword evidence="1" id="KW-1133">Transmembrane helix</keyword>
<dbReference type="EMBL" id="VXIV02002532">
    <property type="protein sequence ID" value="KAF6024797.1"/>
    <property type="molecule type" value="Genomic_DNA"/>
</dbReference>
<accession>A0A7J7JFG7</accession>
<sequence>MALHTTKQIHEGNQLHFKLSSKRSCTYTSSYYLHSQLLLTLTVTTTYTHSYYYLHSQLLLLTLTVTTYTHSYYYLHLHTVTTTYTHSYYYLQLLLTVTTYTYYLHMLTGTYKEIAIVGDTVGCYEHQRSNSNKCVTQQ</sequence>
<evidence type="ECO:0000313" key="2">
    <source>
        <dbReference type="EMBL" id="KAF6024797.1"/>
    </source>
</evidence>
<feature type="transmembrane region" description="Helical" evidence="1">
    <location>
        <begin position="87"/>
        <end position="104"/>
    </location>
</feature>
<dbReference type="Proteomes" id="UP000593567">
    <property type="component" value="Unassembled WGS sequence"/>
</dbReference>
<dbReference type="AlphaFoldDB" id="A0A7J7JFG7"/>